<keyword evidence="1" id="KW-0472">Membrane</keyword>
<dbReference type="Proteomes" id="UP000700596">
    <property type="component" value="Unassembled WGS sequence"/>
</dbReference>
<feature type="domain" description="Luciferase" evidence="2">
    <location>
        <begin position="183"/>
        <end position="247"/>
    </location>
</feature>
<organism evidence="3 4">
    <name type="scientific">Dendryphion nanum</name>
    <dbReference type="NCBI Taxonomy" id="256645"/>
    <lineage>
        <taxon>Eukaryota</taxon>
        <taxon>Fungi</taxon>
        <taxon>Dikarya</taxon>
        <taxon>Ascomycota</taxon>
        <taxon>Pezizomycotina</taxon>
        <taxon>Dothideomycetes</taxon>
        <taxon>Pleosporomycetidae</taxon>
        <taxon>Pleosporales</taxon>
        <taxon>Torulaceae</taxon>
        <taxon>Dendryphion</taxon>
    </lineage>
</organism>
<dbReference type="EMBL" id="JAGMWT010000002">
    <property type="protein sequence ID" value="KAH7135426.1"/>
    <property type="molecule type" value="Genomic_DNA"/>
</dbReference>
<keyword evidence="1" id="KW-0812">Transmembrane</keyword>
<dbReference type="AlphaFoldDB" id="A0A9P9EE16"/>
<dbReference type="Pfam" id="PF17648">
    <property type="entry name" value="Luciferase"/>
    <property type="match status" value="1"/>
</dbReference>
<protein>
    <recommendedName>
        <fullName evidence="2">Luciferase domain-containing protein</fullName>
    </recommendedName>
</protein>
<keyword evidence="4" id="KW-1185">Reference proteome</keyword>
<keyword evidence="1" id="KW-1133">Transmembrane helix</keyword>
<dbReference type="InterPro" id="IPR040841">
    <property type="entry name" value="Luciferase_dom"/>
</dbReference>
<dbReference type="PANTHER" id="PTHR38695:SF1">
    <property type="entry name" value="AMINO ACID PERMEASE_ SLC12A DOMAIN-CONTAINING PROTEIN"/>
    <property type="match status" value="1"/>
</dbReference>
<dbReference type="OrthoDB" id="5358398at2759"/>
<proteinExistence type="predicted"/>
<accession>A0A9P9EE16</accession>
<feature type="transmembrane region" description="Helical" evidence="1">
    <location>
        <begin position="12"/>
        <end position="43"/>
    </location>
</feature>
<evidence type="ECO:0000259" key="2">
    <source>
        <dbReference type="Pfam" id="PF17648"/>
    </source>
</evidence>
<name>A0A9P9EE16_9PLEO</name>
<sequence>MIIEHPKDQNTFITVLGTLISIVMVGITSAIIAVVALASAIVWGDFQAWKSHGTGGTPSTIQGYIKIRKWGIYLLSQNQNLLDVSKIPNEGPAYLDPSSISQRAGSRPKLTRWTLPQRQHKTPITPQALSTLTSLMQRLSSASPYSSYINTAPSKTEGGTGTAIYVNKDVGTINPNAHKIFYEVAHVHPSENSLHAYLSPRDARVVIEKGWALRFPVDWIAPASWVMVFAPRNGSEVEVVEEIVKAAVQFAVGKRL</sequence>
<comment type="caution">
    <text evidence="3">The sequence shown here is derived from an EMBL/GenBank/DDBJ whole genome shotgun (WGS) entry which is preliminary data.</text>
</comment>
<reference evidence="3" key="1">
    <citation type="journal article" date="2021" name="Nat. Commun.">
        <title>Genetic determinants of endophytism in the Arabidopsis root mycobiome.</title>
        <authorList>
            <person name="Mesny F."/>
            <person name="Miyauchi S."/>
            <person name="Thiergart T."/>
            <person name="Pickel B."/>
            <person name="Atanasova L."/>
            <person name="Karlsson M."/>
            <person name="Huettel B."/>
            <person name="Barry K.W."/>
            <person name="Haridas S."/>
            <person name="Chen C."/>
            <person name="Bauer D."/>
            <person name="Andreopoulos W."/>
            <person name="Pangilinan J."/>
            <person name="LaButti K."/>
            <person name="Riley R."/>
            <person name="Lipzen A."/>
            <person name="Clum A."/>
            <person name="Drula E."/>
            <person name="Henrissat B."/>
            <person name="Kohler A."/>
            <person name="Grigoriev I.V."/>
            <person name="Martin F.M."/>
            <person name="Hacquard S."/>
        </authorList>
    </citation>
    <scope>NUCLEOTIDE SEQUENCE</scope>
    <source>
        <strain evidence="3">MPI-CAGE-CH-0243</strain>
    </source>
</reference>
<dbReference type="PANTHER" id="PTHR38695">
    <property type="entry name" value="AMINO ACID PERMEASE_ SLC12A DOMAIN-CONTAINING PROTEIN"/>
    <property type="match status" value="1"/>
</dbReference>
<evidence type="ECO:0000313" key="4">
    <source>
        <dbReference type="Proteomes" id="UP000700596"/>
    </source>
</evidence>
<evidence type="ECO:0000256" key="1">
    <source>
        <dbReference type="SAM" id="Phobius"/>
    </source>
</evidence>
<evidence type="ECO:0000313" key="3">
    <source>
        <dbReference type="EMBL" id="KAH7135426.1"/>
    </source>
</evidence>
<gene>
    <name evidence="3" type="ORF">B0J11DRAFT_518309</name>
</gene>
<dbReference type="InterPro" id="IPR048273">
    <property type="entry name" value="Luciferase"/>
</dbReference>